<dbReference type="SMART" id="SM00935">
    <property type="entry name" value="OmpH"/>
    <property type="match status" value="1"/>
</dbReference>
<proteinExistence type="inferred from homology"/>
<dbReference type="SUPFAM" id="SSF111384">
    <property type="entry name" value="OmpH-like"/>
    <property type="match status" value="1"/>
</dbReference>
<dbReference type="GO" id="GO:0005829">
    <property type="term" value="C:cytosol"/>
    <property type="evidence" value="ECO:0007669"/>
    <property type="project" value="TreeGrafter"/>
</dbReference>
<reference evidence="4" key="1">
    <citation type="journal article" date="2020" name="J. ISSAAS">
        <title>Lactobacilli and other gastrointestinal microbiota of Peromyscus leucopus, reservoir host for agents of Lyme disease and other zoonoses in North America.</title>
        <authorList>
            <person name="Milovic A."/>
            <person name="Bassam K."/>
            <person name="Shao H."/>
            <person name="Chatzistamou I."/>
            <person name="Tufts D.M."/>
            <person name="Diuk-Wasser M."/>
            <person name="Barbour A.G."/>
        </authorList>
    </citation>
    <scope>NUCLEOTIDE SEQUENCE</scope>
    <source>
        <strain evidence="4">LL20</strain>
    </source>
</reference>
<dbReference type="InterPro" id="IPR005632">
    <property type="entry name" value="Chaperone_Skp"/>
</dbReference>
<evidence type="ECO:0000256" key="2">
    <source>
        <dbReference type="ARBA" id="ARBA00022729"/>
    </source>
</evidence>
<evidence type="ECO:0000256" key="3">
    <source>
        <dbReference type="SAM" id="SignalP"/>
    </source>
</evidence>
<evidence type="ECO:0000256" key="1">
    <source>
        <dbReference type="ARBA" id="ARBA00009091"/>
    </source>
</evidence>
<dbReference type="GO" id="GO:0050821">
    <property type="term" value="P:protein stabilization"/>
    <property type="evidence" value="ECO:0007669"/>
    <property type="project" value="TreeGrafter"/>
</dbReference>
<sequence>MKNLKLMALIMAVGLVISTGAQVNAEVGYLNYQKVLENYPAAQQAVKEIDAKSLELQQYMVDKEKQYKSLDTPLKKQNFEAQTATEFNAKQEALYKLRNSKESQILNQVQTAAKAVMVSQKLDAILSDQVIFVGGVDVTDLIIQKLKGQ</sequence>
<dbReference type="Pfam" id="PF03938">
    <property type="entry name" value="OmpH"/>
    <property type="match status" value="1"/>
</dbReference>
<dbReference type="PANTHER" id="PTHR35089:SF1">
    <property type="entry name" value="CHAPERONE PROTEIN SKP"/>
    <property type="match status" value="1"/>
</dbReference>
<dbReference type="PANTHER" id="PTHR35089">
    <property type="entry name" value="CHAPERONE PROTEIN SKP"/>
    <property type="match status" value="1"/>
</dbReference>
<evidence type="ECO:0000313" key="4">
    <source>
        <dbReference type="EMBL" id="QGT49845.1"/>
    </source>
</evidence>
<feature type="signal peptide" evidence="3">
    <location>
        <begin position="1"/>
        <end position="21"/>
    </location>
</feature>
<gene>
    <name evidence="4" type="ORF">Melaina855_2320</name>
</gene>
<feature type="chain" id="PRO_5025071468" evidence="3">
    <location>
        <begin position="22"/>
        <end position="149"/>
    </location>
</feature>
<comment type="similarity">
    <text evidence="1">Belongs to the Skp family.</text>
</comment>
<dbReference type="EMBL" id="MN577570">
    <property type="protein sequence ID" value="QGT49845.1"/>
    <property type="molecule type" value="Genomic_DNA"/>
</dbReference>
<dbReference type="InterPro" id="IPR024930">
    <property type="entry name" value="Skp_dom_sf"/>
</dbReference>
<dbReference type="AlphaFoldDB" id="A0A650F2G1"/>
<accession>A0A650F2G1</accession>
<dbReference type="GO" id="GO:0051082">
    <property type="term" value="F:unfolded protein binding"/>
    <property type="evidence" value="ECO:0007669"/>
    <property type="project" value="InterPro"/>
</dbReference>
<name>A0A650F2G1_9BACT</name>
<organism evidence="4">
    <name type="scientific">uncultured Candidatus Melainabacteria bacterium</name>
    <dbReference type="NCBI Taxonomy" id="2682970"/>
    <lineage>
        <taxon>Bacteria</taxon>
        <taxon>Bacillati</taxon>
        <taxon>Candidatus Melainabacteria</taxon>
        <taxon>environmental samples</taxon>
    </lineage>
</organism>
<protein>
    <submittedName>
        <fullName evidence="4">HlpA protein</fullName>
    </submittedName>
</protein>
<dbReference type="Gene3D" id="3.30.910.20">
    <property type="entry name" value="Skp domain"/>
    <property type="match status" value="1"/>
</dbReference>
<keyword evidence="2 3" id="KW-0732">Signal</keyword>